<gene>
    <name evidence="3" type="ORF">CSSPJE1EN1_LOCUS6831</name>
</gene>
<reference evidence="3" key="1">
    <citation type="submission" date="2024-02" db="EMBL/GenBank/DDBJ databases">
        <authorList>
            <consortium name="ELIXIR-Norway"/>
            <consortium name="Elixir Norway"/>
        </authorList>
    </citation>
    <scope>NUCLEOTIDE SEQUENCE</scope>
</reference>
<feature type="compositionally biased region" description="Low complexity" evidence="2">
    <location>
        <begin position="86"/>
        <end position="96"/>
    </location>
</feature>
<protein>
    <submittedName>
        <fullName evidence="3">Uncharacterized protein</fullName>
    </submittedName>
</protein>
<dbReference type="Proteomes" id="UP001497444">
    <property type="component" value="Chromosome 14"/>
</dbReference>
<feature type="region of interest" description="Disordered" evidence="2">
    <location>
        <begin position="452"/>
        <end position="477"/>
    </location>
</feature>
<feature type="region of interest" description="Disordered" evidence="2">
    <location>
        <begin position="492"/>
        <end position="520"/>
    </location>
</feature>
<evidence type="ECO:0000256" key="1">
    <source>
        <dbReference type="SAM" id="Coils"/>
    </source>
</evidence>
<dbReference type="InterPro" id="IPR043424">
    <property type="entry name" value="BLT-like"/>
</dbReference>
<feature type="compositionally biased region" description="Pro residues" evidence="2">
    <location>
        <begin position="1"/>
        <end position="11"/>
    </location>
</feature>
<feature type="compositionally biased region" description="Basic and acidic residues" evidence="2">
    <location>
        <begin position="493"/>
        <end position="510"/>
    </location>
</feature>
<dbReference type="PANTHER" id="PTHR31071:SF2">
    <property type="entry name" value="ACTIN CYTOSKELETON-REGULATORY COMPLEX PAN-LIKE PROTEIN"/>
    <property type="match status" value="1"/>
</dbReference>
<sequence>MEAGSWPPPPSSQGLRVKRGMIASRRTGPSTPVPSWNVFNNQAYDGVAAAAAAAAAGGRSTPVSARKLAASLWELQDVPLPGSLGTTTTTTTTTTTRWPSSSAKDTSETASPISQADISYRSPASTKYSNELLSKRQHAKLVGEKRGEKAGKFNNSATTSSELLKVLSRICILEEQHNSTISIASSLQVQLDQALARVQELELAKNAAQKEIEGLMKKLANVKSSWKIEQNKFKSVVQSLKDELEHEQKARSRHEVTNRKITKELMDANMAVANMVQELERERKARELMEDVCDELAREISDDKAEVEDLKRDSMKMREELEEERRMLQLAEVWREERVQMKLGEAKLSLEEKVAALDVLRSELETFLRAARCRNRGELVEEAEVLHNQMQFQYAQHHQEDMFDPPNCGNRWTDDSGLREGGVTEGQPYMSLIIPAADGVQKRNLRWVQAEERKDDDDGCEYEHVSRSQASEYEDNMEGVADEKSYLQVNDNDPVHQQDEDSDRVVHQASEDDDDDNNPSHLYEEVEVEATKQHQEFAWRVNGMQEGICATAPLRDKESGQEEEGHEEVILHGQKPQVDWESMPQQSSGGGGGVSRNNPHIERAMKGHVVWPKGHTEAAMKKKPYQGELEQ</sequence>
<evidence type="ECO:0000313" key="4">
    <source>
        <dbReference type="Proteomes" id="UP001497444"/>
    </source>
</evidence>
<evidence type="ECO:0000313" key="3">
    <source>
        <dbReference type="EMBL" id="CAK9261353.1"/>
    </source>
</evidence>
<keyword evidence="4" id="KW-1185">Reference proteome</keyword>
<accession>A0ABP0W3J2</accession>
<dbReference type="PANTHER" id="PTHR31071">
    <property type="entry name" value="GB|AAF24581.1"/>
    <property type="match status" value="1"/>
</dbReference>
<feature type="region of interest" description="Disordered" evidence="2">
    <location>
        <begin position="81"/>
        <end position="118"/>
    </location>
</feature>
<feature type="coiled-coil region" evidence="1">
    <location>
        <begin position="184"/>
        <end position="331"/>
    </location>
</feature>
<feature type="region of interest" description="Disordered" evidence="2">
    <location>
        <begin position="553"/>
        <end position="631"/>
    </location>
</feature>
<organism evidence="3 4">
    <name type="scientific">Sphagnum jensenii</name>
    <dbReference type="NCBI Taxonomy" id="128206"/>
    <lineage>
        <taxon>Eukaryota</taxon>
        <taxon>Viridiplantae</taxon>
        <taxon>Streptophyta</taxon>
        <taxon>Embryophyta</taxon>
        <taxon>Bryophyta</taxon>
        <taxon>Sphagnophytina</taxon>
        <taxon>Sphagnopsida</taxon>
        <taxon>Sphagnales</taxon>
        <taxon>Sphagnaceae</taxon>
        <taxon>Sphagnum</taxon>
    </lineage>
</organism>
<keyword evidence="1" id="KW-0175">Coiled coil</keyword>
<feature type="region of interest" description="Disordered" evidence="2">
    <location>
        <begin position="1"/>
        <end position="36"/>
    </location>
</feature>
<name>A0ABP0W3J2_9BRYO</name>
<dbReference type="EMBL" id="OZ020109">
    <property type="protein sequence ID" value="CAK9261353.1"/>
    <property type="molecule type" value="Genomic_DNA"/>
</dbReference>
<feature type="compositionally biased region" description="Polar residues" evidence="2">
    <location>
        <begin position="97"/>
        <end position="118"/>
    </location>
</feature>
<evidence type="ECO:0000256" key="2">
    <source>
        <dbReference type="SAM" id="MobiDB-lite"/>
    </source>
</evidence>
<feature type="compositionally biased region" description="Polar residues" evidence="2">
    <location>
        <begin position="27"/>
        <end position="36"/>
    </location>
</feature>
<proteinExistence type="predicted"/>